<organism evidence="2 3">
    <name type="scientific">Anaeromyxobacter oryzae</name>
    <dbReference type="NCBI Taxonomy" id="2918170"/>
    <lineage>
        <taxon>Bacteria</taxon>
        <taxon>Pseudomonadati</taxon>
        <taxon>Myxococcota</taxon>
        <taxon>Myxococcia</taxon>
        <taxon>Myxococcales</taxon>
        <taxon>Cystobacterineae</taxon>
        <taxon>Anaeromyxobacteraceae</taxon>
        <taxon>Anaeromyxobacter</taxon>
    </lineage>
</organism>
<accession>A0ABM7WST1</accession>
<proteinExistence type="predicted"/>
<evidence type="ECO:0000256" key="1">
    <source>
        <dbReference type="SAM" id="SignalP"/>
    </source>
</evidence>
<sequence>MTGRRALVALFLAVLTIGAAPAWAQSTDAAKRKAAPRKVIHLEELKVEGRIQKPQAMFLMPRANLNYGDLERSEPFLPKVKSAVEKGPF</sequence>
<dbReference type="Proteomes" id="UP001162891">
    <property type="component" value="Chromosome"/>
</dbReference>
<evidence type="ECO:0000313" key="3">
    <source>
        <dbReference type="Proteomes" id="UP001162891"/>
    </source>
</evidence>
<keyword evidence="1" id="KW-0732">Signal</keyword>
<evidence type="ECO:0000313" key="2">
    <source>
        <dbReference type="EMBL" id="BDG02538.1"/>
    </source>
</evidence>
<feature type="chain" id="PRO_5045866168" evidence="1">
    <location>
        <begin position="25"/>
        <end position="89"/>
    </location>
</feature>
<gene>
    <name evidence="2" type="ORF">AMOR_15340</name>
</gene>
<keyword evidence="3" id="KW-1185">Reference proteome</keyword>
<dbReference type="RefSeq" id="WP_248360232.1">
    <property type="nucleotide sequence ID" value="NZ_AP025591.1"/>
</dbReference>
<dbReference type="EMBL" id="AP025591">
    <property type="protein sequence ID" value="BDG02538.1"/>
    <property type="molecule type" value="Genomic_DNA"/>
</dbReference>
<reference evidence="3" key="1">
    <citation type="journal article" date="2022" name="Int. J. Syst. Evol. Microbiol.">
        <title>Anaeromyxobacter oryzae sp. nov., Anaeromyxobacter diazotrophicus sp. nov. and Anaeromyxobacter paludicola sp. nov., isolated from paddy soils.</title>
        <authorList>
            <person name="Itoh H."/>
            <person name="Xu Z."/>
            <person name="Mise K."/>
            <person name="Masuda Y."/>
            <person name="Ushijima N."/>
            <person name="Hayakawa C."/>
            <person name="Shiratori Y."/>
            <person name="Senoo K."/>
        </authorList>
    </citation>
    <scope>NUCLEOTIDE SEQUENCE [LARGE SCALE GENOMIC DNA]</scope>
    <source>
        <strain evidence="3">Red232</strain>
    </source>
</reference>
<protein>
    <submittedName>
        <fullName evidence="2">Uncharacterized protein</fullName>
    </submittedName>
</protein>
<name>A0ABM7WST1_9BACT</name>
<feature type="signal peptide" evidence="1">
    <location>
        <begin position="1"/>
        <end position="24"/>
    </location>
</feature>